<organism evidence="4">
    <name type="scientific">Hymenolepis diminuta</name>
    <name type="common">Rat tapeworm</name>
    <dbReference type="NCBI Taxonomy" id="6216"/>
    <lineage>
        <taxon>Eukaryota</taxon>
        <taxon>Metazoa</taxon>
        <taxon>Spiralia</taxon>
        <taxon>Lophotrochozoa</taxon>
        <taxon>Platyhelminthes</taxon>
        <taxon>Cestoda</taxon>
        <taxon>Eucestoda</taxon>
        <taxon>Cyclophyllidea</taxon>
        <taxon>Hymenolepididae</taxon>
        <taxon>Hymenolepis</taxon>
    </lineage>
</organism>
<feature type="transmembrane region" description="Helical" evidence="1">
    <location>
        <begin position="138"/>
        <end position="161"/>
    </location>
</feature>
<dbReference type="Proteomes" id="UP000274504">
    <property type="component" value="Unassembled WGS sequence"/>
</dbReference>
<reference evidence="2 3" key="2">
    <citation type="submission" date="2018-11" db="EMBL/GenBank/DDBJ databases">
        <authorList>
            <consortium name="Pathogen Informatics"/>
        </authorList>
    </citation>
    <scope>NUCLEOTIDE SEQUENCE [LARGE SCALE GENOMIC DNA]</scope>
</reference>
<evidence type="ECO:0000256" key="1">
    <source>
        <dbReference type="SAM" id="Phobius"/>
    </source>
</evidence>
<dbReference type="STRING" id="6216.A0A0R3SMX7"/>
<keyword evidence="1" id="KW-1133">Transmembrane helix</keyword>
<reference evidence="4" key="1">
    <citation type="submission" date="2017-02" db="UniProtKB">
        <authorList>
            <consortium name="WormBaseParasite"/>
        </authorList>
    </citation>
    <scope>IDENTIFICATION</scope>
</reference>
<gene>
    <name evidence="2" type="ORF">HDID_LOCUS6290</name>
</gene>
<evidence type="ECO:0000313" key="4">
    <source>
        <dbReference type="WBParaSite" id="HDID_0000629201-mRNA-1"/>
    </source>
</evidence>
<accession>A0A0R3SMX7</accession>
<dbReference type="EMBL" id="UYSG01004780">
    <property type="protein sequence ID" value="VDL58608.1"/>
    <property type="molecule type" value="Genomic_DNA"/>
</dbReference>
<name>A0A0R3SMX7_HYMDI</name>
<dbReference type="WBParaSite" id="HDID_0000629201-mRNA-1">
    <property type="protein sequence ID" value="HDID_0000629201-mRNA-1"/>
    <property type="gene ID" value="HDID_0000629201"/>
</dbReference>
<dbReference type="OrthoDB" id="6276119at2759"/>
<protein>
    <submittedName>
        <fullName evidence="4">PBPe domain-containing protein</fullName>
    </submittedName>
</protein>
<sequence>MVIFILQQSEDHVLKKLLSTAQSNWPNETYSNSVTEAAKRINGNEFDVLIASRLEAEQILSGECKLERIGVAEYLFPLAFLLSGPDDFVKSMKKRINALANNQFLNTVAVRTLGLGNCPLTLEAINVRTSPLSIKEMGGLFCIVLVGIVVSFIVAGIEYIVEKYPVYQQWHENRDMKFGEGYTGEVLDVQ</sequence>
<keyword evidence="1" id="KW-0812">Transmembrane</keyword>
<dbReference type="AlphaFoldDB" id="A0A0R3SMX7"/>
<evidence type="ECO:0000313" key="2">
    <source>
        <dbReference type="EMBL" id="VDL58608.1"/>
    </source>
</evidence>
<proteinExistence type="predicted"/>
<evidence type="ECO:0000313" key="3">
    <source>
        <dbReference type="Proteomes" id="UP000274504"/>
    </source>
</evidence>
<keyword evidence="1" id="KW-0472">Membrane</keyword>